<evidence type="ECO:0000313" key="3">
    <source>
        <dbReference type="EMBL" id="CAG8509187.1"/>
    </source>
</evidence>
<feature type="transmembrane region" description="Helical" evidence="2">
    <location>
        <begin position="324"/>
        <end position="345"/>
    </location>
</feature>
<proteinExistence type="predicted"/>
<name>A0A9N8ZW47_9GLOM</name>
<accession>A0A9N8ZW47</accession>
<protein>
    <submittedName>
        <fullName evidence="3">10673_t:CDS:1</fullName>
    </submittedName>
</protein>
<dbReference type="AlphaFoldDB" id="A0A9N8ZW47"/>
<feature type="compositionally biased region" description="Polar residues" evidence="1">
    <location>
        <begin position="154"/>
        <end position="170"/>
    </location>
</feature>
<comment type="caution">
    <text evidence="3">The sequence shown here is derived from an EMBL/GenBank/DDBJ whole genome shotgun (WGS) entry which is preliminary data.</text>
</comment>
<reference evidence="3" key="1">
    <citation type="submission" date="2021-06" db="EMBL/GenBank/DDBJ databases">
        <authorList>
            <person name="Kallberg Y."/>
            <person name="Tangrot J."/>
            <person name="Rosling A."/>
        </authorList>
    </citation>
    <scope>NUCLEOTIDE SEQUENCE</scope>
    <source>
        <strain evidence="3">IN212</strain>
    </source>
</reference>
<evidence type="ECO:0000256" key="2">
    <source>
        <dbReference type="SAM" id="Phobius"/>
    </source>
</evidence>
<sequence>MIEEFGQNKEAILHKEKKELESQLAVEQNNQQAQITPFVYIRDYFFTGMVTPSTEFSYASTLAENHSTGVRNLLVPIGGGVAFLTVFLVVLGAIGLSFAPLTGGASLSLEAALGSYLGFTFGCGTLVQSAQVLGVNVHEINRINVEERETLQIVETTENANPILQDQSVSESEEETNLSQSSQSETSGDDYSEMLNQEATNPDSTIFTNIPREDILVMGQHLDTLVDQSNGNNEYEFEIRSDREIIFSQNGESSRQPIEIRETYEKDNKIVDKFRKTSFFGQLKISDFYRNNSVENKEKKREGGQTMLSPMTNTSRNQKLSLSFYLALVIIGLVSLLSVKIFFWLNPRQLTPLLSPSDK</sequence>
<feature type="compositionally biased region" description="Polar residues" evidence="1">
    <location>
        <begin position="177"/>
        <end position="186"/>
    </location>
</feature>
<keyword evidence="2" id="KW-0812">Transmembrane</keyword>
<feature type="region of interest" description="Disordered" evidence="1">
    <location>
        <begin position="154"/>
        <end position="190"/>
    </location>
</feature>
<feature type="transmembrane region" description="Helical" evidence="2">
    <location>
        <begin position="73"/>
        <end position="99"/>
    </location>
</feature>
<keyword evidence="4" id="KW-1185">Reference proteome</keyword>
<dbReference type="Proteomes" id="UP000789396">
    <property type="component" value="Unassembled WGS sequence"/>
</dbReference>
<dbReference type="EMBL" id="CAJVPZ010002262">
    <property type="protein sequence ID" value="CAG8509187.1"/>
    <property type="molecule type" value="Genomic_DNA"/>
</dbReference>
<evidence type="ECO:0000256" key="1">
    <source>
        <dbReference type="SAM" id="MobiDB-lite"/>
    </source>
</evidence>
<evidence type="ECO:0000313" key="4">
    <source>
        <dbReference type="Proteomes" id="UP000789396"/>
    </source>
</evidence>
<organism evidence="3 4">
    <name type="scientific">Racocetra fulgida</name>
    <dbReference type="NCBI Taxonomy" id="60492"/>
    <lineage>
        <taxon>Eukaryota</taxon>
        <taxon>Fungi</taxon>
        <taxon>Fungi incertae sedis</taxon>
        <taxon>Mucoromycota</taxon>
        <taxon>Glomeromycotina</taxon>
        <taxon>Glomeromycetes</taxon>
        <taxon>Diversisporales</taxon>
        <taxon>Gigasporaceae</taxon>
        <taxon>Racocetra</taxon>
    </lineage>
</organism>
<gene>
    <name evidence="3" type="ORF">RFULGI_LOCUS2813</name>
</gene>
<keyword evidence="2" id="KW-0472">Membrane</keyword>
<keyword evidence="2" id="KW-1133">Transmembrane helix</keyword>